<feature type="compositionally biased region" description="Polar residues" evidence="1">
    <location>
        <begin position="1"/>
        <end position="20"/>
    </location>
</feature>
<dbReference type="PANTHER" id="PTHR46929:SF3">
    <property type="entry name" value="MYB_SANT-LIKE DOMAIN-CONTAINING PROTEIN"/>
    <property type="match status" value="1"/>
</dbReference>
<feature type="domain" description="Myb/SANT-like" evidence="2">
    <location>
        <begin position="41"/>
        <end position="124"/>
    </location>
</feature>
<dbReference type="Proteomes" id="UP000053647">
    <property type="component" value="Unassembled WGS sequence"/>
</dbReference>
<feature type="region of interest" description="Disordered" evidence="1">
    <location>
        <begin position="1"/>
        <end position="41"/>
    </location>
</feature>
<dbReference type="PANTHER" id="PTHR46929">
    <property type="entry name" value="EXPRESSED PROTEIN"/>
    <property type="match status" value="1"/>
</dbReference>
<proteinExistence type="predicted"/>
<protein>
    <recommendedName>
        <fullName evidence="2">Myb/SANT-like domain-containing protein</fullName>
    </recommendedName>
</protein>
<feature type="region of interest" description="Disordered" evidence="1">
    <location>
        <begin position="201"/>
        <end position="296"/>
    </location>
</feature>
<evidence type="ECO:0000313" key="3">
    <source>
        <dbReference type="EMBL" id="KIJ09147.1"/>
    </source>
</evidence>
<reference evidence="4" key="2">
    <citation type="submission" date="2015-01" db="EMBL/GenBank/DDBJ databases">
        <title>Evolutionary Origins and Diversification of the Mycorrhizal Mutualists.</title>
        <authorList>
            <consortium name="DOE Joint Genome Institute"/>
            <consortium name="Mycorrhizal Genomics Consortium"/>
            <person name="Kohler A."/>
            <person name="Kuo A."/>
            <person name="Nagy L.G."/>
            <person name="Floudas D."/>
            <person name="Copeland A."/>
            <person name="Barry K.W."/>
            <person name="Cichocki N."/>
            <person name="Veneault-Fourrey C."/>
            <person name="LaButti K."/>
            <person name="Lindquist E.A."/>
            <person name="Lipzen A."/>
            <person name="Lundell T."/>
            <person name="Morin E."/>
            <person name="Murat C."/>
            <person name="Riley R."/>
            <person name="Ohm R."/>
            <person name="Sun H."/>
            <person name="Tunlid A."/>
            <person name="Henrissat B."/>
            <person name="Grigoriev I.V."/>
            <person name="Hibbett D.S."/>
            <person name="Martin F."/>
        </authorList>
    </citation>
    <scope>NUCLEOTIDE SEQUENCE [LARGE SCALE GENOMIC DNA]</scope>
    <source>
        <strain evidence="4">ATCC 200175</strain>
    </source>
</reference>
<dbReference type="EMBL" id="KN819499">
    <property type="protein sequence ID" value="KIJ09147.1"/>
    <property type="molecule type" value="Genomic_DNA"/>
</dbReference>
<organism evidence="3 4">
    <name type="scientific">Paxillus involutus ATCC 200175</name>
    <dbReference type="NCBI Taxonomy" id="664439"/>
    <lineage>
        <taxon>Eukaryota</taxon>
        <taxon>Fungi</taxon>
        <taxon>Dikarya</taxon>
        <taxon>Basidiomycota</taxon>
        <taxon>Agaricomycotina</taxon>
        <taxon>Agaricomycetes</taxon>
        <taxon>Agaricomycetidae</taxon>
        <taxon>Boletales</taxon>
        <taxon>Paxilineae</taxon>
        <taxon>Paxillaceae</taxon>
        <taxon>Paxillus</taxon>
    </lineage>
</organism>
<keyword evidence="4" id="KW-1185">Reference proteome</keyword>
<dbReference type="AlphaFoldDB" id="A0A0C9TMZ3"/>
<gene>
    <name evidence="3" type="ORF">PAXINDRAFT_17756</name>
</gene>
<evidence type="ECO:0000313" key="4">
    <source>
        <dbReference type="Proteomes" id="UP000053647"/>
    </source>
</evidence>
<dbReference type="OrthoDB" id="2690867at2759"/>
<sequence length="391" mass="41965">MSSESDASKNSRNSQASIHSLCSRGTVDPTTLKKSRKPSAKWTLDEETAFIDFLLSQFSASGDGNPRKATFNEAATLLKKKFPKALGAEKTGDVCRSKWTALKAAYHAVVDIKNTSGFTWSDDQGRHPAARPFKNKGFKHFHTIEQMMPKISKGTHVFRPGPAQAVNTSQAGSASADGKLTPPLNLSQLSISANNDITTDPIHSATAATPSPSGLRPQAAYPSTTTISPKAISPSAPSTFLGSNASSAPASSSGLTSISRSKRRLNNDSISAVGSEGSSRKRMRPPSATVKAQQEGSESMAKMVHVFEGFAKMFTQNSSDPLSRSIVLLSGHEFLTESQQLDVADYLSNNPSKAIIFANFPEKTRVTWLKRTLQELNTPAPQQDEDGMECS</sequence>
<accession>A0A0C9TMZ3</accession>
<dbReference type="InterPro" id="IPR024752">
    <property type="entry name" value="Myb/SANT-like_dom"/>
</dbReference>
<evidence type="ECO:0000259" key="2">
    <source>
        <dbReference type="Pfam" id="PF12776"/>
    </source>
</evidence>
<reference evidence="3 4" key="1">
    <citation type="submission" date="2014-06" db="EMBL/GenBank/DDBJ databases">
        <authorList>
            <consortium name="DOE Joint Genome Institute"/>
            <person name="Kuo A."/>
            <person name="Kohler A."/>
            <person name="Nagy L.G."/>
            <person name="Floudas D."/>
            <person name="Copeland A."/>
            <person name="Barry K.W."/>
            <person name="Cichocki N."/>
            <person name="Veneault-Fourrey C."/>
            <person name="LaButti K."/>
            <person name="Lindquist E.A."/>
            <person name="Lipzen A."/>
            <person name="Lundell T."/>
            <person name="Morin E."/>
            <person name="Murat C."/>
            <person name="Sun H."/>
            <person name="Tunlid A."/>
            <person name="Henrissat B."/>
            <person name="Grigoriev I.V."/>
            <person name="Hibbett D.S."/>
            <person name="Martin F."/>
            <person name="Nordberg H.P."/>
            <person name="Cantor M.N."/>
            <person name="Hua S.X."/>
        </authorList>
    </citation>
    <scope>NUCLEOTIDE SEQUENCE [LARGE SCALE GENOMIC DNA]</scope>
    <source>
        <strain evidence="3 4">ATCC 200175</strain>
    </source>
</reference>
<feature type="region of interest" description="Disordered" evidence="1">
    <location>
        <begin position="154"/>
        <end position="181"/>
    </location>
</feature>
<evidence type="ECO:0000256" key="1">
    <source>
        <dbReference type="SAM" id="MobiDB-lite"/>
    </source>
</evidence>
<dbReference type="HOGENOM" id="CLU_716028_0_0_1"/>
<feature type="compositionally biased region" description="Low complexity" evidence="1">
    <location>
        <begin position="227"/>
        <end position="259"/>
    </location>
</feature>
<dbReference type="Pfam" id="PF12776">
    <property type="entry name" value="Myb_DNA-bind_3"/>
    <property type="match status" value="1"/>
</dbReference>
<name>A0A0C9TMZ3_PAXIN</name>